<dbReference type="EMBL" id="QMIE01000001">
    <property type="protein sequence ID" value="TVM19978.1"/>
    <property type="molecule type" value="Genomic_DNA"/>
</dbReference>
<name>A0A7M3MK86_9BACT</name>
<evidence type="ECO:0000313" key="2">
    <source>
        <dbReference type="EMBL" id="TVM19978.1"/>
    </source>
</evidence>
<organism evidence="2 3">
    <name type="scientific">Oceanidesulfovibrio indonesiensis</name>
    <dbReference type="NCBI Taxonomy" id="54767"/>
    <lineage>
        <taxon>Bacteria</taxon>
        <taxon>Pseudomonadati</taxon>
        <taxon>Thermodesulfobacteriota</taxon>
        <taxon>Desulfovibrionia</taxon>
        <taxon>Desulfovibrionales</taxon>
        <taxon>Desulfovibrionaceae</taxon>
        <taxon>Oceanidesulfovibrio</taxon>
    </lineage>
</organism>
<sequence length="159" mass="18245">MSSCICIDAGRAVPKSVLSLVLFFSAALLLCTFTAMRAGAFEYLEIPEKCQVIDALNPFPDISDWNLVEEQDMAVMEDNSIRMCRRKTFIHEDSNRRLFVVYFKGKPELYWYSAPTGGEKKKELSEMFPGDESEDPHKASDYMEQSKKNIDMDFGLLRF</sequence>
<evidence type="ECO:0000313" key="3">
    <source>
        <dbReference type="Proteomes" id="UP000448292"/>
    </source>
</evidence>
<accession>A0A7M3MK86</accession>
<protein>
    <submittedName>
        <fullName evidence="2">Uncharacterized protein</fullName>
    </submittedName>
</protein>
<comment type="caution">
    <text evidence="2">The sequence shown here is derived from an EMBL/GenBank/DDBJ whole genome shotgun (WGS) entry which is preliminary data.</text>
</comment>
<dbReference type="Proteomes" id="UP000448292">
    <property type="component" value="Unassembled WGS sequence"/>
</dbReference>
<evidence type="ECO:0000256" key="1">
    <source>
        <dbReference type="SAM" id="MobiDB-lite"/>
    </source>
</evidence>
<dbReference type="RefSeq" id="WP_144301440.1">
    <property type="nucleotide sequence ID" value="NZ_QMIE01000001.1"/>
</dbReference>
<keyword evidence="3" id="KW-1185">Reference proteome</keyword>
<dbReference type="AlphaFoldDB" id="A0A7M3MK86"/>
<feature type="region of interest" description="Disordered" evidence="1">
    <location>
        <begin position="121"/>
        <end position="141"/>
    </location>
</feature>
<gene>
    <name evidence="2" type="ORF">DPQ33_01765</name>
</gene>
<reference evidence="2 3" key="1">
    <citation type="submission" date="2018-06" db="EMBL/GenBank/DDBJ databases">
        <title>Complete genome of Desulfovibrio indonesiensis P37SLT.</title>
        <authorList>
            <person name="Crispim J.S."/>
            <person name="Vidigal P.M.P."/>
            <person name="Silva L.C.F."/>
            <person name="Laguardia C.N."/>
            <person name="Araujo L.C."/>
            <person name="Dias R.S."/>
            <person name="Sousa M.P."/>
            <person name="Paula S.O."/>
            <person name="Silva C."/>
        </authorList>
    </citation>
    <scope>NUCLEOTIDE SEQUENCE [LARGE SCALE GENOMIC DNA]</scope>
    <source>
        <strain evidence="2 3">P37SLT</strain>
    </source>
</reference>
<dbReference type="OrthoDB" id="9854454at2"/>
<proteinExistence type="predicted"/>